<keyword evidence="7" id="KW-1133">Transmembrane helix</keyword>
<evidence type="ECO:0000256" key="1">
    <source>
        <dbReference type="ARBA" id="ARBA00004251"/>
    </source>
</evidence>
<evidence type="ECO:0000256" key="2">
    <source>
        <dbReference type="ARBA" id="ARBA00022475"/>
    </source>
</evidence>
<keyword evidence="3" id="KW-0597">Phosphoprotein</keyword>
<evidence type="ECO:0000256" key="3">
    <source>
        <dbReference type="ARBA" id="ARBA00022553"/>
    </source>
</evidence>
<dbReference type="PANTHER" id="PTHR16803">
    <property type="entry name" value="HIGH AFFINITY IMMUNOGLOBULIN EPSILON RECEPTOR GAMMA-SUBUNIT"/>
    <property type="match status" value="1"/>
</dbReference>
<evidence type="ECO:0000313" key="10">
    <source>
        <dbReference type="Proteomes" id="UP000472265"/>
    </source>
</evidence>
<dbReference type="InParanoid" id="A0A671U790"/>
<reference evidence="9" key="3">
    <citation type="submission" date="2025-09" db="UniProtKB">
        <authorList>
            <consortium name="Ensembl"/>
        </authorList>
    </citation>
    <scope>IDENTIFICATION</scope>
</reference>
<name>A0A671U790_SPAAU</name>
<dbReference type="GO" id="GO:0019767">
    <property type="term" value="F:IgE receptor activity"/>
    <property type="evidence" value="ECO:0007669"/>
    <property type="project" value="InterPro"/>
</dbReference>
<keyword evidence="7" id="KW-0812">Transmembrane</keyword>
<evidence type="ECO:0000256" key="6">
    <source>
        <dbReference type="ARBA" id="ARBA00023170"/>
    </source>
</evidence>
<dbReference type="GO" id="GO:0002376">
    <property type="term" value="P:immune system process"/>
    <property type="evidence" value="ECO:0007669"/>
    <property type="project" value="UniProtKB-KW"/>
</dbReference>
<feature type="chain" id="PRO_5025482164" evidence="8">
    <location>
        <begin position="20"/>
        <end position="126"/>
    </location>
</feature>
<keyword evidence="7" id="KW-0472">Membrane</keyword>
<reference evidence="9" key="2">
    <citation type="submission" date="2025-08" db="UniProtKB">
        <authorList>
            <consortium name="Ensembl"/>
        </authorList>
    </citation>
    <scope>IDENTIFICATION</scope>
</reference>
<evidence type="ECO:0000256" key="8">
    <source>
        <dbReference type="SAM" id="SignalP"/>
    </source>
</evidence>
<proteinExistence type="predicted"/>
<comment type="subcellular location">
    <subcellularLocation>
        <location evidence="1">Cell membrane</location>
        <topology evidence="1">Single-pass type I membrane protein</topology>
    </subcellularLocation>
</comment>
<organism evidence="9 10">
    <name type="scientific">Sparus aurata</name>
    <name type="common">Gilthead sea bream</name>
    <dbReference type="NCBI Taxonomy" id="8175"/>
    <lineage>
        <taxon>Eukaryota</taxon>
        <taxon>Metazoa</taxon>
        <taxon>Chordata</taxon>
        <taxon>Craniata</taxon>
        <taxon>Vertebrata</taxon>
        <taxon>Euteleostomi</taxon>
        <taxon>Actinopterygii</taxon>
        <taxon>Neopterygii</taxon>
        <taxon>Teleostei</taxon>
        <taxon>Neoteleostei</taxon>
        <taxon>Acanthomorphata</taxon>
        <taxon>Eupercaria</taxon>
        <taxon>Spariformes</taxon>
        <taxon>Sparidae</taxon>
        <taxon>Sparus</taxon>
    </lineage>
</organism>
<sequence>CFVTSSAVIVFWLSSAALAEPEICYVLDGILFLYGIILTALYCRIKVCMLHVCLTRNLHGQELNINKYMYIKDVSHIMYIVYCTIFLCLLQVYNSKGAQAGAAKVKAKQVRLNTHGTILTEIGTNT</sequence>
<keyword evidence="10" id="KW-1185">Reference proteome</keyword>
<keyword evidence="8" id="KW-0732">Signal</keyword>
<protein>
    <submittedName>
        <fullName evidence="9">Uncharacterized protein</fullName>
    </submittedName>
</protein>
<dbReference type="Proteomes" id="UP000472265">
    <property type="component" value="Chromosome 10"/>
</dbReference>
<evidence type="ECO:0000256" key="5">
    <source>
        <dbReference type="ARBA" id="ARBA00023157"/>
    </source>
</evidence>
<feature type="transmembrane region" description="Helical" evidence="7">
    <location>
        <begin position="29"/>
        <end position="54"/>
    </location>
</feature>
<evidence type="ECO:0000313" key="9">
    <source>
        <dbReference type="Ensembl" id="ENSSAUP00010009612.1"/>
    </source>
</evidence>
<keyword evidence="5" id="KW-1015">Disulfide bond</keyword>
<dbReference type="InterPro" id="IPR042340">
    <property type="entry name" value="FCER1G"/>
</dbReference>
<feature type="transmembrane region" description="Helical" evidence="7">
    <location>
        <begin position="74"/>
        <end position="93"/>
    </location>
</feature>
<keyword evidence="2" id="KW-1003">Cell membrane</keyword>
<dbReference type="AlphaFoldDB" id="A0A671U790"/>
<keyword evidence="6" id="KW-0675">Receptor</keyword>
<reference evidence="9" key="1">
    <citation type="submission" date="2021-04" db="EMBL/GenBank/DDBJ databases">
        <authorList>
            <consortium name="Wellcome Sanger Institute Data Sharing"/>
        </authorList>
    </citation>
    <scope>NUCLEOTIDE SEQUENCE [LARGE SCALE GENOMIC DNA]</scope>
</reference>
<dbReference type="PANTHER" id="PTHR16803:SF0">
    <property type="entry name" value="HIGH AFFINITY IMMUNOGLOBULIN EPSILON RECEPTOR SUBUNIT GAMMA"/>
    <property type="match status" value="1"/>
</dbReference>
<evidence type="ECO:0000256" key="4">
    <source>
        <dbReference type="ARBA" id="ARBA00022859"/>
    </source>
</evidence>
<evidence type="ECO:0000256" key="7">
    <source>
        <dbReference type="SAM" id="Phobius"/>
    </source>
</evidence>
<dbReference type="InterPro" id="IPR021663">
    <property type="entry name" value="CD3_zeta/IgE_Fc_rcpt_gamma"/>
</dbReference>
<dbReference type="GO" id="GO:0032998">
    <property type="term" value="C:Fc-epsilon receptor I complex"/>
    <property type="evidence" value="ECO:0007669"/>
    <property type="project" value="InterPro"/>
</dbReference>
<dbReference type="Pfam" id="PF11628">
    <property type="entry name" value="TCR_zetazeta"/>
    <property type="match status" value="1"/>
</dbReference>
<keyword evidence="4" id="KW-0391">Immunity</keyword>
<feature type="signal peptide" evidence="8">
    <location>
        <begin position="1"/>
        <end position="19"/>
    </location>
</feature>
<accession>A0A671U790</accession>
<dbReference type="Ensembl" id="ENSSAUT00010010246.1">
    <property type="protein sequence ID" value="ENSSAUP00010009612.1"/>
    <property type="gene ID" value="ENSSAUG00010004731.1"/>
</dbReference>
<dbReference type="GeneTree" id="ENSGT01140000282596"/>